<feature type="chain" id="PRO_5012348853" description="Mucin-associated surface protein (MASP)" evidence="2">
    <location>
        <begin position="25"/>
        <end position="141"/>
    </location>
</feature>
<keyword evidence="2" id="KW-0732">Signal</keyword>
<dbReference type="GeneID" id="39991088"/>
<evidence type="ECO:0000313" key="3">
    <source>
        <dbReference type="EMBL" id="ORC83155.1"/>
    </source>
</evidence>
<reference evidence="3 4" key="1">
    <citation type="submission" date="2017-03" db="EMBL/GenBank/DDBJ databases">
        <title>An alternative strategy for trypanosome survival in the mammalian bloodstream revealed through genome and transcriptome analysis of the ubiquitous bovine parasite Trypanosoma (Megatrypanum) theileri.</title>
        <authorList>
            <person name="Kelly S."/>
            <person name="Ivens A."/>
            <person name="Mott A."/>
            <person name="O'Neill E."/>
            <person name="Emms D."/>
            <person name="Macleod O."/>
            <person name="Voorheis P."/>
            <person name="Matthews J."/>
            <person name="Matthews K."/>
            <person name="Carrington M."/>
        </authorList>
    </citation>
    <scope>NUCLEOTIDE SEQUENCE [LARGE SCALE GENOMIC DNA]</scope>
    <source>
        <strain evidence="3">Edinburgh</strain>
    </source>
</reference>
<dbReference type="Proteomes" id="UP000192257">
    <property type="component" value="Unassembled WGS sequence"/>
</dbReference>
<dbReference type="RefSeq" id="XP_028877383.1">
    <property type="nucleotide sequence ID" value="XM_029031308.1"/>
</dbReference>
<organism evidence="3 4">
    <name type="scientific">Trypanosoma theileri</name>
    <dbReference type="NCBI Taxonomy" id="67003"/>
    <lineage>
        <taxon>Eukaryota</taxon>
        <taxon>Discoba</taxon>
        <taxon>Euglenozoa</taxon>
        <taxon>Kinetoplastea</taxon>
        <taxon>Metakinetoplastina</taxon>
        <taxon>Trypanosomatida</taxon>
        <taxon>Trypanosomatidae</taxon>
        <taxon>Trypanosoma</taxon>
    </lineage>
</organism>
<feature type="signal peptide" evidence="2">
    <location>
        <begin position="1"/>
        <end position="24"/>
    </location>
</feature>
<comment type="caution">
    <text evidence="3">The sequence shown here is derived from an EMBL/GenBank/DDBJ whole genome shotgun (WGS) entry which is preliminary data.</text>
</comment>
<dbReference type="EMBL" id="NBCO01000076">
    <property type="protein sequence ID" value="ORC83155.1"/>
    <property type="molecule type" value="Genomic_DNA"/>
</dbReference>
<protein>
    <recommendedName>
        <fullName evidence="5">Mucin-associated surface protein (MASP)</fullName>
    </recommendedName>
</protein>
<evidence type="ECO:0000256" key="1">
    <source>
        <dbReference type="SAM" id="MobiDB-lite"/>
    </source>
</evidence>
<name>A0A1X0NF80_9TRYP</name>
<evidence type="ECO:0000313" key="4">
    <source>
        <dbReference type="Proteomes" id="UP000192257"/>
    </source>
</evidence>
<dbReference type="AlphaFoldDB" id="A0A1X0NF80"/>
<evidence type="ECO:0008006" key="5">
    <source>
        <dbReference type="Google" id="ProtNLM"/>
    </source>
</evidence>
<keyword evidence="4" id="KW-1185">Reference proteome</keyword>
<sequence>MIMMRTVLYVMLLALCCTCSFVLATTEPHVEVSEPEPEGGGTLNHGARQAGGADGKGGPGEVEESSEQCVGEQNEEASCKANSSEQLPPEDAQKNGKKPEAAVPPPPETSVERSPTTLPGSGASVGPASSSLRTTEDLHQQ</sequence>
<feature type="compositionally biased region" description="Basic and acidic residues" evidence="1">
    <location>
        <begin position="91"/>
        <end position="100"/>
    </location>
</feature>
<evidence type="ECO:0000256" key="2">
    <source>
        <dbReference type="SAM" id="SignalP"/>
    </source>
</evidence>
<feature type="compositionally biased region" description="Low complexity" evidence="1">
    <location>
        <begin position="119"/>
        <end position="131"/>
    </location>
</feature>
<accession>A0A1X0NF80</accession>
<feature type="region of interest" description="Disordered" evidence="1">
    <location>
        <begin position="31"/>
        <end position="141"/>
    </location>
</feature>
<feature type="non-terminal residue" evidence="3">
    <location>
        <position position="141"/>
    </location>
</feature>
<dbReference type="VEuPathDB" id="TriTrypDB:TM35_000761000"/>
<gene>
    <name evidence="3" type="ORF">TM35_000761000</name>
</gene>
<proteinExistence type="predicted"/>